<accession>A0ABW9F7W7</accession>
<keyword evidence="3" id="KW-0813">Transport</keyword>
<dbReference type="PANTHER" id="PTHR42823">
    <property type="entry name" value="ATP SYNTHASE SUBUNIT A, CHLOROPLASTIC"/>
    <property type="match status" value="1"/>
</dbReference>
<protein>
    <submittedName>
        <fullName evidence="12">F0F1 ATP synthase subunit A</fullName>
    </submittedName>
</protein>
<organism evidence="12 13">
    <name type="scientific">Helcococcus bovis</name>
    <dbReference type="NCBI Taxonomy" id="3153252"/>
    <lineage>
        <taxon>Bacteria</taxon>
        <taxon>Bacillati</taxon>
        <taxon>Bacillota</taxon>
        <taxon>Tissierellia</taxon>
        <taxon>Tissierellales</taxon>
        <taxon>Peptoniphilaceae</taxon>
        <taxon>Helcococcus</taxon>
    </lineage>
</organism>
<feature type="transmembrane region" description="Helical" evidence="11">
    <location>
        <begin position="228"/>
        <end position="254"/>
    </location>
</feature>
<evidence type="ECO:0000256" key="11">
    <source>
        <dbReference type="SAM" id="Phobius"/>
    </source>
</evidence>
<dbReference type="InterPro" id="IPR035908">
    <property type="entry name" value="F0_ATP_A_sf"/>
</dbReference>
<dbReference type="InterPro" id="IPR045082">
    <property type="entry name" value="ATP_syn_F0_a_bact/chloroplast"/>
</dbReference>
<dbReference type="PANTHER" id="PTHR42823:SF3">
    <property type="entry name" value="ATP SYNTHASE SUBUNIT A, CHLOROPLASTIC"/>
    <property type="match status" value="1"/>
</dbReference>
<dbReference type="Pfam" id="PF00119">
    <property type="entry name" value="ATP-synt_A"/>
    <property type="match status" value="1"/>
</dbReference>
<evidence type="ECO:0000256" key="10">
    <source>
        <dbReference type="ARBA" id="ARBA00023310"/>
    </source>
</evidence>
<dbReference type="Gene3D" id="1.20.120.220">
    <property type="entry name" value="ATP synthase, F0 complex, subunit A"/>
    <property type="match status" value="1"/>
</dbReference>
<sequence>MKKKIRYFLIFVAILSLAGSFLVGSHHGGHELKDAMKEAVLHEIDKISLFGIINVNPSVISAITVTGIIFIFSLIVRIFVIPKFKRVPGKFQLILEEVVMTFKNLAISNSPHKYKLLSRYIFAAGIYIFIGTLFELSGIQVISIKGNSVTLPAPLSDLNAAIAMGCLSYLFIMSGGLTSNGFKGVLKTLKDFSLPVSMSFRLFGALISGLLVMDLVYHSLFLSIGLPVIVAVMFTLLHAVIQAYVLTLLTSIYYGEVSERHVEHVEN</sequence>
<feature type="transmembrane region" description="Helical" evidence="11">
    <location>
        <begin position="120"/>
        <end position="142"/>
    </location>
</feature>
<feature type="transmembrane region" description="Helical" evidence="11">
    <location>
        <begin position="162"/>
        <end position="182"/>
    </location>
</feature>
<keyword evidence="8" id="KW-0406">Ion transport</keyword>
<evidence type="ECO:0000313" key="12">
    <source>
        <dbReference type="EMBL" id="MFM1525507.1"/>
    </source>
</evidence>
<comment type="subcellular location">
    <subcellularLocation>
        <location evidence="1">Membrane</location>
        <topology evidence="1">Multi-pass membrane protein</topology>
    </subcellularLocation>
</comment>
<dbReference type="RefSeq" id="WP_408105008.1">
    <property type="nucleotide sequence ID" value="NZ_JBFNFH010000020.1"/>
</dbReference>
<evidence type="ECO:0000256" key="7">
    <source>
        <dbReference type="ARBA" id="ARBA00022989"/>
    </source>
</evidence>
<keyword evidence="10" id="KW-0066">ATP synthesis</keyword>
<evidence type="ECO:0000256" key="1">
    <source>
        <dbReference type="ARBA" id="ARBA00004141"/>
    </source>
</evidence>
<proteinExistence type="inferred from homology"/>
<evidence type="ECO:0000256" key="9">
    <source>
        <dbReference type="ARBA" id="ARBA00023136"/>
    </source>
</evidence>
<keyword evidence="5 11" id="KW-0812">Transmembrane</keyword>
<feature type="transmembrane region" description="Helical" evidence="11">
    <location>
        <begin position="59"/>
        <end position="80"/>
    </location>
</feature>
<evidence type="ECO:0000313" key="13">
    <source>
        <dbReference type="Proteomes" id="UP001629536"/>
    </source>
</evidence>
<comment type="caution">
    <text evidence="12">The sequence shown here is derived from an EMBL/GenBank/DDBJ whole genome shotgun (WGS) entry which is preliminary data.</text>
</comment>
<evidence type="ECO:0000256" key="4">
    <source>
        <dbReference type="ARBA" id="ARBA00022547"/>
    </source>
</evidence>
<keyword evidence="7 11" id="KW-1133">Transmembrane helix</keyword>
<dbReference type="SUPFAM" id="SSF81336">
    <property type="entry name" value="F1F0 ATP synthase subunit A"/>
    <property type="match status" value="1"/>
</dbReference>
<evidence type="ECO:0000256" key="8">
    <source>
        <dbReference type="ARBA" id="ARBA00023065"/>
    </source>
</evidence>
<keyword evidence="6" id="KW-0375">Hydrogen ion transport</keyword>
<keyword evidence="4" id="KW-0138">CF(0)</keyword>
<feature type="transmembrane region" description="Helical" evidence="11">
    <location>
        <begin position="202"/>
        <end position="222"/>
    </location>
</feature>
<dbReference type="Proteomes" id="UP001629536">
    <property type="component" value="Unassembled WGS sequence"/>
</dbReference>
<evidence type="ECO:0000256" key="3">
    <source>
        <dbReference type="ARBA" id="ARBA00022448"/>
    </source>
</evidence>
<name>A0ABW9F7W7_9FIRM</name>
<keyword evidence="9 11" id="KW-0472">Membrane</keyword>
<keyword evidence="13" id="KW-1185">Reference proteome</keyword>
<evidence type="ECO:0000256" key="2">
    <source>
        <dbReference type="ARBA" id="ARBA00006810"/>
    </source>
</evidence>
<gene>
    <name evidence="12" type="ORF">ABGF40_07535</name>
</gene>
<evidence type="ECO:0000256" key="6">
    <source>
        <dbReference type="ARBA" id="ARBA00022781"/>
    </source>
</evidence>
<evidence type="ECO:0000256" key="5">
    <source>
        <dbReference type="ARBA" id="ARBA00022692"/>
    </source>
</evidence>
<dbReference type="InterPro" id="IPR000568">
    <property type="entry name" value="ATP_synth_F0_asu"/>
</dbReference>
<comment type="similarity">
    <text evidence="2">Belongs to the ATPase A chain family.</text>
</comment>
<reference evidence="12 13" key="1">
    <citation type="journal article" date="2024" name="Front. Microbiol.">
        <title>Pangenomic and biochemical analyses of Helcococcus ovis reveal widespread tetracycline resistance and a novel bacterial species, Helcococcus bovis.</title>
        <authorList>
            <person name="Cunha F."/>
            <person name="Zhai Y."/>
            <person name="Casaro S."/>
            <person name="Jones K.L."/>
            <person name="Hernandez M."/>
            <person name="Bisinotto R.S."/>
            <person name="Kariyawasam S."/>
            <person name="Brown M.B."/>
            <person name="Phillips A."/>
            <person name="Jeong K.C."/>
            <person name="Galvao K.N."/>
        </authorList>
    </citation>
    <scope>NUCLEOTIDE SEQUENCE [LARGE SCALE GENOMIC DNA]</scope>
    <source>
        <strain evidence="12 13">KG197</strain>
    </source>
</reference>
<dbReference type="EMBL" id="JBFNFH010000020">
    <property type="protein sequence ID" value="MFM1525507.1"/>
    <property type="molecule type" value="Genomic_DNA"/>
</dbReference>